<dbReference type="PANTHER" id="PTHR34796">
    <property type="entry name" value="EXPRESSED PROTEIN"/>
    <property type="match status" value="1"/>
</dbReference>
<dbReference type="InterPro" id="IPR005500">
    <property type="entry name" value="DUF309"/>
</dbReference>
<dbReference type="SUPFAM" id="SSF140663">
    <property type="entry name" value="TTHA0068-like"/>
    <property type="match status" value="1"/>
</dbReference>
<dbReference type="STRING" id="555875.SAMN04488124_0656"/>
<name>A0A1I6G0G5_9EURY</name>
<organism evidence="1 2">
    <name type="scientific">Halogeometricum limi</name>
    <dbReference type="NCBI Taxonomy" id="555875"/>
    <lineage>
        <taxon>Archaea</taxon>
        <taxon>Methanobacteriati</taxon>
        <taxon>Methanobacteriota</taxon>
        <taxon>Stenosarchaea group</taxon>
        <taxon>Halobacteria</taxon>
        <taxon>Halobacteriales</taxon>
        <taxon>Haloferacaceae</taxon>
        <taxon>Halogeometricum</taxon>
    </lineage>
</organism>
<dbReference type="GO" id="GO:0016787">
    <property type="term" value="F:hydrolase activity"/>
    <property type="evidence" value="ECO:0007669"/>
    <property type="project" value="UniProtKB-KW"/>
</dbReference>
<dbReference type="InterPro" id="IPR023203">
    <property type="entry name" value="TTHA0068_sf"/>
</dbReference>
<keyword evidence="1" id="KW-0378">Hydrolase</keyword>
<keyword evidence="2" id="KW-1185">Reference proteome</keyword>
<reference evidence="2" key="1">
    <citation type="submission" date="2016-10" db="EMBL/GenBank/DDBJ databases">
        <authorList>
            <person name="Varghese N."/>
            <person name="Submissions S."/>
        </authorList>
    </citation>
    <scope>NUCLEOTIDE SEQUENCE [LARGE SCALE GENOMIC DNA]</scope>
    <source>
        <strain evidence="2">CGMCC 1.8711</strain>
    </source>
</reference>
<evidence type="ECO:0000313" key="1">
    <source>
        <dbReference type="EMBL" id="SFR35678.1"/>
    </source>
</evidence>
<evidence type="ECO:0000313" key="2">
    <source>
        <dbReference type="Proteomes" id="UP000243250"/>
    </source>
</evidence>
<dbReference type="Gene3D" id="1.10.3450.10">
    <property type="entry name" value="TTHA0068-like"/>
    <property type="match status" value="1"/>
</dbReference>
<proteinExistence type="predicted"/>
<accession>A0A1I6G0G5</accession>
<protein>
    <submittedName>
        <fullName evidence="1">Predicted metal-dependent hydrolase</fullName>
    </submittedName>
</protein>
<dbReference type="PANTHER" id="PTHR34796:SF1">
    <property type="entry name" value="EXPRESSED PROTEIN"/>
    <property type="match status" value="1"/>
</dbReference>
<gene>
    <name evidence="1" type="ORF">SAMN04488124_0656</name>
</gene>
<dbReference type="Proteomes" id="UP000243250">
    <property type="component" value="Unassembled WGS sequence"/>
</dbReference>
<dbReference type="OrthoDB" id="270022at2157"/>
<dbReference type="RefSeq" id="WP_089876691.1">
    <property type="nucleotide sequence ID" value="NZ_FOYS01000001.1"/>
</dbReference>
<dbReference type="Pfam" id="PF03745">
    <property type="entry name" value="DUF309"/>
    <property type="match status" value="1"/>
</dbReference>
<dbReference type="EMBL" id="FOYS01000001">
    <property type="protein sequence ID" value="SFR35678.1"/>
    <property type="molecule type" value="Genomic_DNA"/>
</dbReference>
<sequence length="206" mass="22599">MRRTLRVGAAVFNAGDHHAAHDAWEDEWLTLDDGTPDERLLHGLIQYTAAVYHAGNRNWSGARGLATSAEAYLGELPTDYRAVNVGAVRSYLGRLAADPAFAERAAPVPLRVDGDVVHAEDLSFEEIADAAAVVAADGDAYDGDVVADAVTYAREEVESGTSTTRFVALVFEFVGDRRRRGLVYQRLREHVERRRGREADVEGLFD</sequence>
<dbReference type="AlphaFoldDB" id="A0A1I6G0G5"/>